<sequence>MVTSRDVQEIVSKLSSDKAKTREEGLKLLNTWLEGESSIGFCRYIGQKTAMLKPNDVPHSETWPFLVKLLTQCVSLELSSSKRRLPKLIFAKTLRIVVQRTEDAKYSGKNLLLLSMVKLLFNHIWDVLNDVPSFQTEYGIILRLLLEVKDYRFHMRKRVYCSLVLLYIEKVQTSLSGSNSIQSNPKEDVFRCILTLHSLLENPPGDFPVNLREDIVRGFVRILPFVRDEGKISRKLIECLNTYLLKDGPNLGCQSLEIHDAVRQFLFRCWITTHDRGLKDALILYARLQLNLTRGAADGSTLVEQLLDVVGKDLDQNNICSSSIPWSDTTKDDKCGNLTSSQCGLVELAALVFYRVVMQKFLTCISVLELMLCALICYLVIACVNKSKAPTEKRARREHAAAYLKEGLMKGKWLWNAVFCCLIHNYCSRISKHLLIYWFEGICANFERIINDANMGHTYDCLLWILRYNILFPLHSIHVSALKLDIDASSTSSFLPLMYMYLPSLKESATTLFSASAFSFKSGDLTSREHSCQIGIRIVNRNGLIPNRESNRIVNRIFKIRTVGFLIQCFPVNEDYYLLATFMQLERGWHTIWSCLMRGLAVFSNVTSVADAALMLLGDIISNDLMNAFTVPQDVWDIRLFKRLPSASVLCFISCYFSRRGSQGDLRDSLHLRQNLLRAVLALVNCQECPMLNERIIVLLPAAVYALCAGCAPLPLDCKGLFPYHSSMDVPEAVEEWVKGEDREHENLHELFECSVEVLAKIDHSFGPEVSESQCYRNVRLPHQLIDSLLHEMETYILEAVVDKNVEKMLLSDGTYLIEVSSFLTKMGQYSIKLLDCAVSGIEKSHNDARRGCLNSNYIFEGMNSVIASSKSFVCSPLFNKWRDQNVFDVVVYTAISQSIERLLKALAKLYEEYSQSATNFQPQIDLPDFSASITSVPKSPSNSSIRMIMDMELDLVEDSKDVDVIAVSGKTVSGVSVSAGTWKFDIISLISCFFAVLPVVTWEILFDLMDKENDACSLTFLGDLLNKVAENNIFDWSGRLKLIDCICNFILLRPHIGQSMIEKLLMMLRDPDYRVRFLLARRIGFLFQTWDGHDELFQDICSNFGVKLVASSKDKVVTAEEVLAAGPQPRPTMETIIITLMHLALCSEKIELEAVFMMCVISAIDPCQRELVIAALDNLSRQLQYANRSKYLEELMGSVLFCWVACGVSLVSLVEVRDLFVSNMEPSHFMQYCCHWLLPALVLRGETSNLNWVAKKKGITIQLNTRSHSHRHHYFYCHHSITTTTIATATSHYHYPTITQTTTDHHRHLTLSHNRPQSLLLPLLHYHNRRHYHHSTTTKTFATTTTTPSLPPLQQSTTTTTTTFNCHHCHSHNTTSTPLWPPLPSLPAYHRTTTTTTTTTTTQLSPPLPPSPSPTPPAPTMAPLHFPHLLLHNPSTTTITGTITLPPSYYY</sequence>
<dbReference type="InterPro" id="IPR038980">
    <property type="entry name" value="ATM_plant"/>
</dbReference>
<feature type="region of interest" description="Disordered" evidence="1">
    <location>
        <begin position="1339"/>
        <end position="1358"/>
    </location>
</feature>
<name>A0A4S4DVN5_CAMSN</name>
<dbReference type="SUPFAM" id="SSF48371">
    <property type="entry name" value="ARM repeat"/>
    <property type="match status" value="1"/>
</dbReference>
<reference evidence="2 3" key="1">
    <citation type="journal article" date="2018" name="Proc. Natl. Acad. Sci. U.S.A.">
        <title>Draft genome sequence of Camellia sinensis var. sinensis provides insights into the evolution of the tea genome and tea quality.</title>
        <authorList>
            <person name="Wei C."/>
            <person name="Yang H."/>
            <person name="Wang S."/>
            <person name="Zhao J."/>
            <person name="Liu C."/>
            <person name="Gao L."/>
            <person name="Xia E."/>
            <person name="Lu Y."/>
            <person name="Tai Y."/>
            <person name="She G."/>
            <person name="Sun J."/>
            <person name="Cao H."/>
            <person name="Tong W."/>
            <person name="Gao Q."/>
            <person name="Li Y."/>
            <person name="Deng W."/>
            <person name="Jiang X."/>
            <person name="Wang W."/>
            <person name="Chen Q."/>
            <person name="Zhang S."/>
            <person name="Li H."/>
            <person name="Wu J."/>
            <person name="Wang P."/>
            <person name="Li P."/>
            <person name="Shi C."/>
            <person name="Zheng F."/>
            <person name="Jian J."/>
            <person name="Huang B."/>
            <person name="Shan D."/>
            <person name="Shi M."/>
            <person name="Fang C."/>
            <person name="Yue Y."/>
            <person name="Li F."/>
            <person name="Li D."/>
            <person name="Wei S."/>
            <person name="Han B."/>
            <person name="Jiang C."/>
            <person name="Yin Y."/>
            <person name="Xia T."/>
            <person name="Zhang Z."/>
            <person name="Bennetzen J.L."/>
            <person name="Zhao S."/>
            <person name="Wan X."/>
        </authorList>
    </citation>
    <scope>NUCLEOTIDE SEQUENCE [LARGE SCALE GENOMIC DNA]</scope>
    <source>
        <strain evidence="3">cv. Shuchazao</strain>
        <tissue evidence="2">Leaf</tissue>
    </source>
</reference>
<accession>A0A4S4DVN5</accession>
<evidence type="ECO:0000313" key="2">
    <source>
        <dbReference type="EMBL" id="THG07381.1"/>
    </source>
</evidence>
<dbReference type="InterPro" id="IPR057445">
    <property type="entry name" value="ATM_TPR"/>
</dbReference>
<feature type="compositionally biased region" description="Low complexity" evidence="1">
    <location>
        <begin position="1395"/>
        <end position="1406"/>
    </location>
</feature>
<feature type="compositionally biased region" description="Pro residues" evidence="1">
    <location>
        <begin position="1407"/>
        <end position="1420"/>
    </location>
</feature>
<dbReference type="PANTHER" id="PTHR37079">
    <property type="entry name" value="SERINE/THREONINE-PROTEIN KINASE ATM"/>
    <property type="match status" value="1"/>
</dbReference>
<dbReference type="PANTHER" id="PTHR37079:SF4">
    <property type="entry name" value="SERINE_THREONINE-PROTEIN KINASE ATM"/>
    <property type="match status" value="1"/>
</dbReference>
<dbReference type="InterPro" id="IPR016024">
    <property type="entry name" value="ARM-type_fold"/>
</dbReference>
<gene>
    <name evidence="2" type="ORF">TEA_016173</name>
</gene>
<protein>
    <recommendedName>
        <fullName evidence="4">Telomere-length maintenance and DNA damage repair domain-containing protein</fullName>
    </recommendedName>
</protein>
<evidence type="ECO:0000256" key="1">
    <source>
        <dbReference type="SAM" id="MobiDB-lite"/>
    </source>
</evidence>
<feature type="region of interest" description="Disordered" evidence="1">
    <location>
        <begin position="1395"/>
        <end position="1420"/>
    </location>
</feature>
<dbReference type="STRING" id="542762.A0A4S4DVN5"/>
<dbReference type="Proteomes" id="UP000306102">
    <property type="component" value="Unassembled WGS sequence"/>
</dbReference>
<keyword evidence="3" id="KW-1185">Reference proteome</keyword>
<dbReference type="Pfam" id="PF25360">
    <property type="entry name" value="TPR_ATM"/>
    <property type="match status" value="1"/>
</dbReference>
<comment type="caution">
    <text evidence="2">The sequence shown here is derived from an EMBL/GenBank/DDBJ whole genome shotgun (WGS) entry which is preliminary data.</text>
</comment>
<dbReference type="EMBL" id="SDRB02010087">
    <property type="protein sequence ID" value="THG07381.1"/>
    <property type="molecule type" value="Genomic_DNA"/>
</dbReference>
<dbReference type="GO" id="GO:0004674">
    <property type="term" value="F:protein serine/threonine kinase activity"/>
    <property type="evidence" value="ECO:0007669"/>
    <property type="project" value="InterPro"/>
</dbReference>
<proteinExistence type="predicted"/>
<evidence type="ECO:0008006" key="4">
    <source>
        <dbReference type="Google" id="ProtNLM"/>
    </source>
</evidence>
<evidence type="ECO:0000313" key="3">
    <source>
        <dbReference type="Proteomes" id="UP000306102"/>
    </source>
</evidence>
<organism evidence="2 3">
    <name type="scientific">Camellia sinensis var. sinensis</name>
    <name type="common">China tea</name>
    <dbReference type="NCBI Taxonomy" id="542762"/>
    <lineage>
        <taxon>Eukaryota</taxon>
        <taxon>Viridiplantae</taxon>
        <taxon>Streptophyta</taxon>
        <taxon>Embryophyta</taxon>
        <taxon>Tracheophyta</taxon>
        <taxon>Spermatophyta</taxon>
        <taxon>Magnoliopsida</taxon>
        <taxon>eudicotyledons</taxon>
        <taxon>Gunneridae</taxon>
        <taxon>Pentapetalae</taxon>
        <taxon>asterids</taxon>
        <taxon>Ericales</taxon>
        <taxon>Theaceae</taxon>
        <taxon>Camellia</taxon>
    </lineage>
</organism>
<dbReference type="GO" id="GO:0006974">
    <property type="term" value="P:DNA damage response"/>
    <property type="evidence" value="ECO:0007669"/>
    <property type="project" value="InterPro"/>
</dbReference>